<evidence type="ECO:0000259" key="1">
    <source>
        <dbReference type="Pfam" id="PF01425"/>
    </source>
</evidence>
<dbReference type="AlphaFoldDB" id="A0A6V8KD28"/>
<dbReference type="RefSeq" id="WP_173065260.1">
    <property type="nucleotide sequence ID" value="NZ_BAABGO010000007.1"/>
</dbReference>
<reference evidence="2 3" key="2">
    <citation type="submission" date="2020-03" db="EMBL/GenBank/DDBJ databases">
        <authorList>
            <person name="Ichikawa N."/>
            <person name="Kimura A."/>
            <person name="Kitahashi Y."/>
            <person name="Uohara A."/>
        </authorList>
    </citation>
    <scope>NUCLEOTIDE SEQUENCE [LARGE SCALE GENOMIC DNA]</scope>
    <source>
        <strain evidence="2 3">NBRC 108639</strain>
    </source>
</reference>
<proteinExistence type="predicted"/>
<sequence>MVPALDLSAAELGRRIAARELSAREVVGAFLDRVAEVDPALNAVVELRAEAALAEAAAADERGSGGPLHGVPFTVKDWIDAAGLRCAGGQPAHRERRPARDATAVARLRAAGGILLGKTAAGPDNPLYGRVGNPHDPRFTPAGSSSGEAAIIAAGGSALGLGSDSGGSIRQPAHCCGIAGLRPTTGRVPLTGHFPFICATADPRTVIGPLARHVEDLALALRLIAGPDGADPSAVPVPLGDHAAVRLAGTRVALYLDHPHTTPHPAVVRATHAAAATLAAAGLVVEEATPPGLADVYPLTLDYWRRPESDSPDEWVNGGTFDPATLGPISAEDVERSLFTWDRLRRRMLPFIGAHPLVLSPAAEKPAVPHGEDGGGIPYTLLWSLVGYPAVVVRAGTTVEGLPVGVQIAAPPWREDLALAAASIVERTR</sequence>
<organism evidence="2 3">
    <name type="scientific">Phytohabitans houttuyneae</name>
    <dbReference type="NCBI Taxonomy" id="1076126"/>
    <lineage>
        <taxon>Bacteria</taxon>
        <taxon>Bacillati</taxon>
        <taxon>Actinomycetota</taxon>
        <taxon>Actinomycetes</taxon>
        <taxon>Micromonosporales</taxon>
        <taxon>Micromonosporaceae</taxon>
    </lineage>
</organism>
<accession>A0A6V8KD28</accession>
<feature type="domain" description="Amidase" evidence="1">
    <location>
        <begin position="343"/>
        <end position="417"/>
    </location>
</feature>
<dbReference type="Pfam" id="PF01425">
    <property type="entry name" value="Amidase"/>
    <property type="match status" value="2"/>
</dbReference>
<protein>
    <submittedName>
        <fullName evidence="2">Amidase</fullName>
    </submittedName>
</protein>
<dbReference type="EMBL" id="BLPF01000003">
    <property type="protein sequence ID" value="GFJ83162.1"/>
    <property type="molecule type" value="Genomic_DNA"/>
</dbReference>
<evidence type="ECO:0000313" key="2">
    <source>
        <dbReference type="EMBL" id="GFJ83162.1"/>
    </source>
</evidence>
<evidence type="ECO:0000313" key="3">
    <source>
        <dbReference type="Proteomes" id="UP000482800"/>
    </source>
</evidence>
<name>A0A6V8KD28_9ACTN</name>
<dbReference type="InterPro" id="IPR036928">
    <property type="entry name" value="AS_sf"/>
</dbReference>
<comment type="caution">
    <text evidence="2">The sequence shown here is derived from an EMBL/GenBank/DDBJ whole genome shotgun (WGS) entry which is preliminary data.</text>
</comment>
<dbReference type="Gene3D" id="3.90.1300.10">
    <property type="entry name" value="Amidase signature (AS) domain"/>
    <property type="match status" value="1"/>
</dbReference>
<dbReference type="Proteomes" id="UP000482800">
    <property type="component" value="Unassembled WGS sequence"/>
</dbReference>
<dbReference type="PANTHER" id="PTHR43372">
    <property type="entry name" value="FATTY-ACID AMIDE HYDROLASE"/>
    <property type="match status" value="1"/>
</dbReference>
<gene>
    <name evidence="2" type="primary">amiE</name>
    <name evidence="2" type="ORF">Phou_073420</name>
</gene>
<dbReference type="PANTHER" id="PTHR43372:SF4">
    <property type="entry name" value="FATTY-ACID AMIDE HYDROLASE 2"/>
    <property type="match status" value="1"/>
</dbReference>
<dbReference type="SUPFAM" id="SSF75304">
    <property type="entry name" value="Amidase signature (AS) enzymes"/>
    <property type="match status" value="1"/>
</dbReference>
<keyword evidence="3" id="KW-1185">Reference proteome</keyword>
<feature type="domain" description="Amidase" evidence="1">
    <location>
        <begin position="25"/>
        <end position="299"/>
    </location>
</feature>
<reference evidence="2 3" key="1">
    <citation type="submission" date="2020-03" db="EMBL/GenBank/DDBJ databases">
        <title>Whole genome shotgun sequence of Phytohabitans houttuyneae NBRC 108639.</title>
        <authorList>
            <person name="Komaki H."/>
            <person name="Tamura T."/>
        </authorList>
    </citation>
    <scope>NUCLEOTIDE SEQUENCE [LARGE SCALE GENOMIC DNA]</scope>
    <source>
        <strain evidence="2 3">NBRC 108639</strain>
    </source>
</reference>
<dbReference type="InterPro" id="IPR052739">
    <property type="entry name" value="FAAH2"/>
</dbReference>
<dbReference type="InterPro" id="IPR023631">
    <property type="entry name" value="Amidase_dom"/>
</dbReference>
<dbReference type="GO" id="GO:0012505">
    <property type="term" value="C:endomembrane system"/>
    <property type="evidence" value="ECO:0007669"/>
    <property type="project" value="TreeGrafter"/>
</dbReference>